<dbReference type="OrthoDB" id="5403634at2759"/>
<dbReference type="HOGENOM" id="CLU_023878_1_0_1"/>
<evidence type="ECO:0000256" key="1">
    <source>
        <dbReference type="SAM" id="MobiDB-lite"/>
    </source>
</evidence>
<feature type="compositionally biased region" description="Basic residues" evidence="1">
    <location>
        <begin position="63"/>
        <end position="77"/>
    </location>
</feature>
<dbReference type="Proteomes" id="UP000002624">
    <property type="component" value="Unassembled WGS sequence"/>
</dbReference>
<feature type="region of interest" description="Disordered" evidence="1">
    <location>
        <begin position="436"/>
        <end position="469"/>
    </location>
</feature>
<protein>
    <submittedName>
        <fullName evidence="2">Uncharacterized protein</fullName>
    </submittedName>
</protein>
<dbReference type="OMA" id="KQEARPK"/>
<proteinExistence type="predicted"/>
<organism evidence="2 3">
    <name type="scientific">Ajellomyces capsulatus (strain H143)</name>
    <name type="common">Darling's disease fungus</name>
    <name type="synonym">Histoplasma capsulatum</name>
    <dbReference type="NCBI Taxonomy" id="544712"/>
    <lineage>
        <taxon>Eukaryota</taxon>
        <taxon>Fungi</taxon>
        <taxon>Dikarya</taxon>
        <taxon>Ascomycota</taxon>
        <taxon>Pezizomycotina</taxon>
        <taxon>Eurotiomycetes</taxon>
        <taxon>Eurotiomycetidae</taxon>
        <taxon>Onygenales</taxon>
        <taxon>Ajellomycetaceae</taxon>
        <taxon>Histoplasma</taxon>
    </lineage>
</organism>
<sequence length="519" mass="58189">MPPLETSHHSRKRKHPEHPSERQPKKQQLDHSASYWDSLSEIHLTKNAIREHDRRNAALKQLQKLHKPVNRQHRRPITRQFQIKQEARPKPIPPSDFLSDCSPGQLKEIKRLSRLGGPDLSGLKNYPALMSSRTSSSNRKRRAKSPPSSSARDTKITTKTSSTAYSRNFQQKLIDHSIYPDGYEYPDGQIPSTPNNMEEILERLAQPRPSLSPSKFSDGDFRKFKRADAQASKEKPVTTSVIPILEGDISDHKCVGGDYPFGNLAPLTDGTLALARLDHFYGARPEQLDRRIRQDLNRQIIPSTQDDLPMAPNFFLEAKGPDGSLAVATRQACYDGALGARGMDALQSYRQDEPISDNNTYTLTSTYHGGQLKMYATHIGKPDDPNSRPEYFMTQLNGWCMTGNLDTFRQGASAYRNARDWAKEQRDGFIRAANEKHSEAHSPISQHRTTSDLTPILDDSDGSTEPDEYQDAQWSFAAPVEEVLWGNPKTPEIRASESLGTAGDGVSQTTGDKGPRLPN</sequence>
<feature type="compositionally biased region" description="Basic and acidic residues" evidence="1">
    <location>
        <begin position="17"/>
        <end position="29"/>
    </location>
</feature>
<dbReference type="VEuPathDB" id="FungiDB:HCDG_06126"/>
<feature type="region of interest" description="Disordered" evidence="1">
    <location>
        <begin position="62"/>
        <end position="164"/>
    </location>
</feature>
<feature type="region of interest" description="Disordered" evidence="1">
    <location>
        <begin position="1"/>
        <end position="33"/>
    </location>
</feature>
<evidence type="ECO:0000313" key="3">
    <source>
        <dbReference type="Proteomes" id="UP000002624"/>
    </source>
</evidence>
<reference evidence="3" key="1">
    <citation type="submission" date="2009-05" db="EMBL/GenBank/DDBJ databases">
        <title>The genome sequence of Ajellomyces capsulatus strain H143.</title>
        <authorList>
            <person name="Champion M."/>
            <person name="Cuomo C.A."/>
            <person name="Ma L.-J."/>
            <person name="Henn M.R."/>
            <person name="Sil A."/>
            <person name="Goldman B."/>
            <person name="Young S.K."/>
            <person name="Kodira C.D."/>
            <person name="Zeng Q."/>
            <person name="Koehrsen M."/>
            <person name="Alvarado L."/>
            <person name="Berlin A.M."/>
            <person name="Borenstein D."/>
            <person name="Chen Z."/>
            <person name="Engels R."/>
            <person name="Freedman E."/>
            <person name="Gellesch M."/>
            <person name="Goldberg J."/>
            <person name="Griggs A."/>
            <person name="Gujja S."/>
            <person name="Heiman D.I."/>
            <person name="Hepburn T.A."/>
            <person name="Howarth C."/>
            <person name="Jen D."/>
            <person name="Larson L."/>
            <person name="Lewis B."/>
            <person name="Mehta T."/>
            <person name="Park D."/>
            <person name="Pearson M."/>
            <person name="Roberts A."/>
            <person name="Saif S."/>
            <person name="Shea T.D."/>
            <person name="Shenoy N."/>
            <person name="Sisk P."/>
            <person name="Stolte C."/>
            <person name="Sykes S."/>
            <person name="Walk T."/>
            <person name="White J."/>
            <person name="Yandava C."/>
            <person name="Klein B."/>
            <person name="McEwen J.G."/>
            <person name="Puccia R."/>
            <person name="Goldman G.H."/>
            <person name="Felipe M.S."/>
            <person name="Nino-Vega G."/>
            <person name="San-Blas G."/>
            <person name="Taylor J.W."/>
            <person name="Mendoza L."/>
            <person name="Galagan J.E."/>
            <person name="Nusbaum C."/>
            <person name="Birren B.W."/>
        </authorList>
    </citation>
    <scope>NUCLEOTIDE SEQUENCE [LARGE SCALE GENOMIC DNA]</scope>
    <source>
        <strain evidence="3">H143</strain>
    </source>
</reference>
<gene>
    <name evidence="2" type="ORF">HCDG_06126</name>
</gene>
<evidence type="ECO:0000313" key="2">
    <source>
        <dbReference type="EMBL" id="EER39904.1"/>
    </source>
</evidence>
<name>C6HJ92_AJECH</name>
<dbReference type="AlphaFoldDB" id="C6HJ92"/>
<dbReference type="STRING" id="544712.C6HJ92"/>
<feature type="compositionally biased region" description="Acidic residues" evidence="1">
    <location>
        <begin position="458"/>
        <end position="469"/>
    </location>
</feature>
<accession>C6HJ92</accession>
<feature type="compositionally biased region" description="Polar residues" evidence="1">
    <location>
        <begin position="443"/>
        <end position="453"/>
    </location>
</feature>
<feature type="region of interest" description="Disordered" evidence="1">
    <location>
        <begin position="489"/>
        <end position="519"/>
    </location>
</feature>
<dbReference type="EMBL" id="GG692428">
    <property type="protein sequence ID" value="EER39904.1"/>
    <property type="molecule type" value="Genomic_DNA"/>
</dbReference>